<organism evidence="2 3">
    <name type="scientific">Dysgonomonas gadei ATCC BAA-286</name>
    <dbReference type="NCBI Taxonomy" id="742766"/>
    <lineage>
        <taxon>Bacteria</taxon>
        <taxon>Pseudomonadati</taxon>
        <taxon>Bacteroidota</taxon>
        <taxon>Bacteroidia</taxon>
        <taxon>Bacteroidales</taxon>
        <taxon>Dysgonomonadaceae</taxon>
        <taxon>Dysgonomonas</taxon>
    </lineage>
</organism>
<dbReference type="EMBL" id="ADLV01000036">
    <property type="protein sequence ID" value="EGK00477.1"/>
    <property type="molecule type" value="Genomic_DNA"/>
</dbReference>
<sequence>MRTHEVQLFFALAMFAGIAAALGWCSKEVALLIVIIQLLVLIVTLLSRIYTAINNHSANLRCDKKEQI</sequence>
<dbReference type="HOGENOM" id="CLU_2787185_0_0_10"/>
<keyword evidence="1" id="KW-1133">Transmembrane helix</keyword>
<gene>
    <name evidence="2" type="ORF">HMPREF9455_03120</name>
</gene>
<dbReference type="RefSeq" id="WP_006800653.1">
    <property type="nucleotide sequence ID" value="NZ_GL891987.1"/>
</dbReference>
<evidence type="ECO:0000313" key="2">
    <source>
        <dbReference type="EMBL" id="EGK00477.1"/>
    </source>
</evidence>
<keyword evidence="1" id="KW-0812">Transmembrane</keyword>
<dbReference type="AlphaFoldDB" id="F5J1A3"/>
<keyword evidence="1" id="KW-0472">Membrane</keyword>
<evidence type="ECO:0000313" key="3">
    <source>
        <dbReference type="Proteomes" id="UP000004913"/>
    </source>
</evidence>
<name>F5J1A3_9BACT</name>
<accession>F5J1A3</accession>
<protein>
    <submittedName>
        <fullName evidence="2">Uncharacterized protein</fullName>
    </submittedName>
</protein>
<comment type="caution">
    <text evidence="2">The sequence shown here is derived from an EMBL/GenBank/DDBJ whole genome shotgun (WGS) entry which is preliminary data.</text>
</comment>
<evidence type="ECO:0000256" key="1">
    <source>
        <dbReference type="SAM" id="Phobius"/>
    </source>
</evidence>
<dbReference type="Proteomes" id="UP000004913">
    <property type="component" value="Unassembled WGS sequence"/>
</dbReference>
<reference evidence="2 3" key="1">
    <citation type="submission" date="2011-04" db="EMBL/GenBank/DDBJ databases">
        <title>The Genome Sequence of Dysgonomonas gadei ATCC BAA-286.</title>
        <authorList>
            <consortium name="The Broad Institute Genome Sequencing Platform"/>
            <person name="Earl A."/>
            <person name="Ward D."/>
            <person name="Feldgarden M."/>
            <person name="Gevers D."/>
            <person name="Pudlo N."/>
            <person name="Martens E."/>
            <person name="Allen-Vercoe E."/>
            <person name="Young S.K."/>
            <person name="Zeng Q."/>
            <person name="Gargeya S."/>
            <person name="Fitzgerald M."/>
            <person name="Haas B."/>
            <person name="Abouelleil A."/>
            <person name="Alvarado L."/>
            <person name="Arachchi H.M."/>
            <person name="Berlin A."/>
            <person name="Brown A."/>
            <person name="Chapman S.B."/>
            <person name="Chen Z."/>
            <person name="Dunbar C."/>
            <person name="Freedman E."/>
            <person name="Gearin G."/>
            <person name="Gellesch M."/>
            <person name="Goldberg J."/>
            <person name="Griggs A."/>
            <person name="Gujja S."/>
            <person name="Heiman D."/>
            <person name="Howarth C."/>
            <person name="Larson L."/>
            <person name="Lui A."/>
            <person name="MacDonald P.J.P."/>
            <person name="Mehta T."/>
            <person name="Montmayeur A."/>
            <person name="Murphy C."/>
            <person name="Neiman D."/>
            <person name="Pearson M."/>
            <person name="Priest M."/>
            <person name="Roberts A."/>
            <person name="Saif S."/>
            <person name="Shea T."/>
            <person name="Shenoy N."/>
            <person name="Sisk P."/>
            <person name="Stolte C."/>
            <person name="Sykes S."/>
            <person name="Yandava C."/>
            <person name="Wortman J."/>
            <person name="Nusbaum C."/>
            <person name="Birren B."/>
        </authorList>
    </citation>
    <scope>NUCLEOTIDE SEQUENCE [LARGE SCALE GENOMIC DNA]</scope>
    <source>
        <strain evidence="2 3">ATCC BAA-286</strain>
    </source>
</reference>
<keyword evidence="3" id="KW-1185">Reference proteome</keyword>
<dbReference type="STRING" id="742766.HMPREF9455_03120"/>
<proteinExistence type="predicted"/>
<feature type="transmembrane region" description="Helical" evidence="1">
    <location>
        <begin position="31"/>
        <end position="51"/>
    </location>
</feature>